<keyword evidence="2" id="KW-0812">Transmembrane</keyword>
<evidence type="ECO:0000313" key="3">
    <source>
        <dbReference type="EMBL" id="SCG60888.1"/>
    </source>
</evidence>
<feature type="region of interest" description="Disordered" evidence="1">
    <location>
        <begin position="475"/>
        <end position="502"/>
    </location>
</feature>
<feature type="transmembrane region" description="Helical" evidence="2">
    <location>
        <begin position="209"/>
        <end position="227"/>
    </location>
</feature>
<feature type="transmembrane region" description="Helical" evidence="2">
    <location>
        <begin position="89"/>
        <end position="107"/>
    </location>
</feature>
<protein>
    <recommendedName>
        <fullName evidence="5">Oligosaccharide repeat unit polymerase</fullName>
    </recommendedName>
</protein>
<evidence type="ECO:0000256" key="1">
    <source>
        <dbReference type="SAM" id="MobiDB-lite"/>
    </source>
</evidence>
<keyword evidence="4" id="KW-1185">Reference proteome</keyword>
<feature type="transmembrane region" description="Helical" evidence="2">
    <location>
        <begin position="368"/>
        <end position="387"/>
    </location>
</feature>
<feature type="transmembrane region" description="Helical" evidence="2">
    <location>
        <begin position="255"/>
        <end position="272"/>
    </location>
</feature>
<dbReference type="EMBL" id="FMDN01000015">
    <property type="protein sequence ID" value="SCG60888.1"/>
    <property type="molecule type" value="Genomic_DNA"/>
</dbReference>
<gene>
    <name evidence="3" type="ORF">GA0070560_11593</name>
</gene>
<dbReference type="AlphaFoldDB" id="A0A1C5IRB4"/>
<dbReference type="Proteomes" id="UP000199408">
    <property type="component" value="Unassembled WGS sequence"/>
</dbReference>
<evidence type="ECO:0008006" key="5">
    <source>
        <dbReference type="Google" id="ProtNLM"/>
    </source>
</evidence>
<name>A0A1C5IRB4_9ACTN</name>
<feature type="transmembrane region" description="Helical" evidence="2">
    <location>
        <begin position="407"/>
        <end position="425"/>
    </location>
</feature>
<feature type="transmembrane region" description="Helical" evidence="2">
    <location>
        <begin position="431"/>
        <end position="452"/>
    </location>
</feature>
<accession>A0A1C5IRB4</accession>
<proteinExistence type="predicted"/>
<reference evidence="4" key="1">
    <citation type="submission" date="2016-06" db="EMBL/GenBank/DDBJ databases">
        <authorList>
            <person name="Varghese N."/>
        </authorList>
    </citation>
    <scope>NUCLEOTIDE SEQUENCE [LARGE SCALE GENOMIC DNA]</scope>
    <source>
        <strain evidence="4">DSM 43171</strain>
    </source>
</reference>
<dbReference type="STRING" id="47864.GA0070560_11593"/>
<keyword evidence="2" id="KW-1133">Transmembrane helix</keyword>
<feature type="transmembrane region" description="Helical" evidence="2">
    <location>
        <begin position="59"/>
        <end position="77"/>
    </location>
</feature>
<sequence>MLDQRVESRSGVAPAPAAPAVAGPRPAQLGVPAGLAWLCLGLVALALDALTDYGDRRYLATLALGVLSVVFGLWVFWWDGGGRITAIGAYNFGFALLVGFAAVYQTVKTAVEAPQVPLLRAIALCYFIQVTTWLVFWTRRPVRPVPRYVHSDPALTGRMAVWGGVLLAVAVLLGFTAQSRHPLVQPAGFVGVVLLGVGLLSGRRRSRRLWYGLVPAAGFAVYVIYLFSGFGRIILGSLGLALAIILADRARGRRYVKSAVLAVLAPTIFLLGRARATAGDATAFDVDPDGMGSAVGPFHQFARLLGFDDFGMLPRGWGDTFLTAAVALVPRSVWPDKPVGFGAELVPYLTPELAGTGHSDAALFFGEWLFNFGPVGLLLMIPVTGLAVRGLDGLMNRMASRSTPAGLIGYVAVVLGVAGLIDLLWVGTFTYVARTGSRLLVVLVLLVIVVLWRKGLPQVPGAIGGVPDVNRRRRAQGPSWSVSSGGGERPVQVSSRTLTNRS</sequence>
<feature type="compositionally biased region" description="Polar residues" evidence="1">
    <location>
        <begin position="492"/>
        <end position="502"/>
    </location>
</feature>
<feature type="compositionally biased region" description="Low complexity" evidence="1">
    <location>
        <begin position="9"/>
        <end position="23"/>
    </location>
</feature>
<organism evidence="3 4">
    <name type="scientific">Micromonospora halophytica</name>
    <dbReference type="NCBI Taxonomy" id="47864"/>
    <lineage>
        <taxon>Bacteria</taxon>
        <taxon>Bacillati</taxon>
        <taxon>Actinomycetota</taxon>
        <taxon>Actinomycetes</taxon>
        <taxon>Micromonosporales</taxon>
        <taxon>Micromonosporaceae</taxon>
        <taxon>Micromonospora</taxon>
    </lineage>
</organism>
<feature type="transmembrane region" description="Helical" evidence="2">
    <location>
        <begin position="29"/>
        <end position="47"/>
    </location>
</feature>
<feature type="region of interest" description="Disordered" evidence="1">
    <location>
        <begin position="1"/>
        <end position="23"/>
    </location>
</feature>
<feature type="transmembrane region" description="Helical" evidence="2">
    <location>
        <begin position="119"/>
        <end position="138"/>
    </location>
</feature>
<keyword evidence="2" id="KW-0472">Membrane</keyword>
<feature type="transmembrane region" description="Helical" evidence="2">
    <location>
        <begin position="183"/>
        <end position="202"/>
    </location>
</feature>
<feature type="transmembrane region" description="Helical" evidence="2">
    <location>
        <begin position="159"/>
        <end position="177"/>
    </location>
</feature>
<feature type="transmembrane region" description="Helical" evidence="2">
    <location>
        <begin position="233"/>
        <end position="248"/>
    </location>
</feature>
<evidence type="ECO:0000256" key="2">
    <source>
        <dbReference type="SAM" id="Phobius"/>
    </source>
</evidence>
<evidence type="ECO:0000313" key="4">
    <source>
        <dbReference type="Proteomes" id="UP000199408"/>
    </source>
</evidence>